<proteinExistence type="predicted"/>
<protein>
    <submittedName>
        <fullName evidence="2">Uncharacterized protein</fullName>
    </submittedName>
</protein>
<feature type="region of interest" description="Disordered" evidence="1">
    <location>
        <begin position="73"/>
        <end position="108"/>
    </location>
</feature>
<keyword evidence="3" id="KW-1185">Reference proteome</keyword>
<evidence type="ECO:0000313" key="3">
    <source>
        <dbReference type="Proteomes" id="UP001212498"/>
    </source>
</evidence>
<gene>
    <name evidence="2" type="ORF">OUY24_19495</name>
</gene>
<reference evidence="2 3" key="1">
    <citation type="submission" date="2022-11" db="EMBL/GenBank/DDBJ databases">
        <title>Nonomuraea corallina sp. nov., a new species of the genus Nonomuraea isolated from sea side sediment in Thai sea.</title>
        <authorList>
            <person name="Ngamcharungchit C."/>
            <person name="Matsumoto A."/>
            <person name="Suriyachadkun C."/>
            <person name="Panbangred W."/>
            <person name="Inahashi Y."/>
            <person name="Intra B."/>
        </authorList>
    </citation>
    <scope>NUCLEOTIDE SEQUENCE [LARGE SCALE GENOMIC DNA]</scope>
    <source>
        <strain evidence="2 3">DSM 43553</strain>
    </source>
</reference>
<dbReference type="EMBL" id="JAPNUD010000051">
    <property type="protein sequence ID" value="MDA0642818.1"/>
    <property type="molecule type" value="Genomic_DNA"/>
</dbReference>
<organism evidence="2 3">
    <name type="scientific">Nonomuraea ferruginea</name>
    <dbReference type="NCBI Taxonomy" id="46174"/>
    <lineage>
        <taxon>Bacteria</taxon>
        <taxon>Bacillati</taxon>
        <taxon>Actinomycetota</taxon>
        <taxon>Actinomycetes</taxon>
        <taxon>Streptosporangiales</taxon>
        <taxon>Streptosporangiaceae</taxon>
        <taxon>Nonomuraea</taxon>
    </lineage>
</organism>
<evidence type="ECO:0000313" key="2">
    <source>
        <dbReference type="EMBL" id="MDA0642818.1"/>
    </source>
</evidence>
<feature type="compositionally biased region" description="Low complexity" evidence="1">
    <location>
        <begin position="84"/>
        <end position="95"/>
    </location>
</feature>
<accession>A0ABT4SZX8</accession>
<comment type="caution">
    <text evidence="2">The sequence shown here is derived from an EMBL/GenBank/DDBJ whole genome shotgun (WGS) entry which is preliminary data.</text>
</comment>
<dbReference type="RefSeq" id="WP_271277267.1">
    <property type="nucleotide sequence ID" value="NZ_BAABFD010000016.1"/>
</dbReference>
<evidence type="ECO:0000256" key="1">
    <source>
        <dbReference type="SAM" id="MobiDB-lite"/>
    </source>
</evidence>
<sequence length="108" mass="11212">MSRLTVFCRGLQYENVVEDRVDADHQHGQTGLQAAPAAHLTPIVPARPSPGCSSRTTPYTSSSIAPVMLRAPARSKPPQVGRPAAQQHEAAVAEHSTGAACASPSCAA</sequence>
<dbReference type="Proteomes" id="UP001212498">
    <property type="component" value="Unassembled WGS sequence"/>
</dbReference>
<name>A0ABT4SZX8_9ACTN</name>